<accession>A0A4C1T2C4</accession>
<protein>
    <submittedName>
        <fullName evidence="3">Uncharacterized protein</fullName>
    </submittedName>
</protein>
<dbReference type="EMBL" id="BGZK01000032">
    <property type="protein sequence ID" value="GBP08619.1"/>
    <property type="molecule type" value="Genomic_DNA"/>
</dbReference>
<dbReference type="AlphaFoldDB" id="A0A4C1T2C4"/>
<evidence type="ECO:0000256" key="1">
    <source>
        <dbReference type="SAM" id="MobiDB-lite"/>
    </source>
</evidence>
<reference evidence="3 4" key="1">
    <citation type="journal article" date="2019" name="Commun. Biol.">
        <title>The bagworm genome reveals a unique fibroin gene that provides high tensile strength.</title>
        <authorList>
            <person name="Kono N."/>
            <person name="Nakamura H."/>
            <person name="Ohtoshi R."/>
            <person name="Tomita M."/>
            <person name="Numata K."/>
            <person name="Arakawa K."/>
        </authorList>
    </citation>
    <scope>NUCLEOTIDE SEQUENCE [LARGE SCALE GENOMIC DNA]</scope>
</reference>
<dbReference type="Proteomes" id="UP000299102">
    <property type="component" value="Unassembled WGS sequence"/>
</dbReference>
<feature type="compositionally biased region" description="Basic and acidic residues" evidence="1">
    <location>
        <begin position="119"/>
        <end position="131"/>
    </location>
</feature>
<evidence type="ECO:0000256" key="2">
    <source>
        <dbReference type="SAM" id="SignalP"/>
    </source>
</evidence>
<feature type="region of interest" description="Disordered" evidence="1">
    <location>
        <begin position="109"/>
        <end position="138"/>
    </location>
</feature>
<keyword evidence="4" id="KW-1185">Reference proteome</keyword>
<evidence type="ECO:0000313" key="3">
    <source>
        <dbReference type="EMBL" id="GBP08619.1"/>
    </source>
</evidence>
<name>A0A4C1T2C4_EUMVA</name>
<gene>
    <name evidence="3" type="ORF">EVAR_7227_1</name>
</gene>
<feature type="chain" id="PRO_5020038526" evidence="2">
    <location>
        <begin position="22"/>
        <end position="138"/>
    </location>
</feature>
<evidence type="ECO:0000313" key="4">
    <source>
        <dbReference type="Proteomes" id="UP000299102"/>
    </source>
</evidence>
<proteinExistence type="predicted"/>
<organism evidence="3 4">
    <name type="scientific">Eumeta variegata</name>
    <name type="common">Bagworm moth</name>
    <name type="synonym">Eumeta japonica</name>
    <dbReference type="NCBI Taxonomy" id="151549"/>
    <lineage>
        <taxon>Eukaryota</taxon>
        <taxon>Metazoa</taxon>
        <taxon>Ecdysozoa</taxon>
        <taxon>Arthropoda</taxon>
        <taxon>Hexapoda</taxon>
        <taxon>Insecta</taxon>
        <taxon>Pterygota</taxon>
        <taxon>Neoptera</taxon>
        <taxon>Endopterygota</taxon>
        <taxon>Lepidoptera</taxon>
        <taxon>Glossata</taxon>
        <taxon>Ditrysia</taxon>
        <taxon>Tineoidea</taxon>
        <taxon>Psychidae</taxon>
        <taxon>Oiketicinae</taxon>
        <taxon>Eumeta</taxon>
    </lineage>
</organism>
<sequence>MAQWTWNVIIIWSTIVETAVAQWLRASPSNREVPDSILIADEVANEFASLRASKYTLSRRYQTTVISHGVFQNKKQIDLVTMNKTKSREASRITVRLTGRGARAARTVGSAHGHLAHTHVTDDCPKERGCDNENDIVS</sequence>
<feature type="signal peptide" evidence="2">
    <location>
        <begin position="1"/>
        <end position="21"/>
    </location>
</feature>
<comment type="caution">
    <text evidence="3">The sequence shown here is derived from an EMBL/GenBank/DDBJ whole genome shotgun (WGS) entry which is preliminary data.</text>
</comment>
<keyword evidence="2" id="KW-0732">Signal</keyword>